<feature type="domain" description="CENP-V/GFA" evidence="5">
    <location>
        <begin position="3"/>
        <end position="124"/>
    </location>
</feature>
<proteinExistence type="inferred from homology"/>
<organism evidence="6 7">
    <name type="scientific">Fusarium oxysporum f. sp. cepae</name>
    <dbReference type="NCBI Taxonomy" id="396571"/>
    <lineage>
        <taxon>Eukaryota</taxon>
        <taxon>Fungi</taxon>
        <taxon>Dikarya</taxon>
        <taxon>Ascomycota</taxon>
        <taxon>Pezizomycotina</taxon>
        <taxon>Sordariomycetes</taxon>
        <taxon>Hypocreomycetidae</taxon>
        <taxon>Hypocreales</taxon>
        <taxon>Nectriaceae</taxon>
        <taxon>Fusarium</taxon>
        <taxon>Fusarium oxysporum species complex</taxon>
    </lineage>
</organism>
<dbReference type="PANTHER" id="PTHR33337:SF30">
    <property type="entry name" value="DUF636 DOMAIN PROTEIN (AFU_ORTHOLOGUE AFUA_1G03180)"/>
    <property type="match status" value="1"/>
</dbReference>
<evidence type="ECO:0000256" key="1">
    <source>
        <dbReference type="ARBA" id="ARBA00005495"/>
    </source>
</evidence>
<dbReference type="InterPro" id="IPR006913">
    <property type="entry name" value="CENP-V/GFA"/>
</dbReference>
<gene>
    <name evidence="6" type="ORF">BFJ65_g16801</name>
</gene>
<evidence type="ECO:0000313" key="7">
    <source>
        <dbReference type="Proteomes" id="UP000270866"/>
    </source>
</evidence>
<dbReference type="EMBL" id="MRCU01000014">
    <property type="protein sequence ID" value="RKK08140.1"/>
    <property type="molecule type" value="Genomic_DNA"/>
</dbReference>
<dbReference type="InterPro" id="IPR011057">
    <property type="entry name" value="Mss4-like_sf"/>
</dbReference>
<dbReference type="Pfam" id="PF04828">
    <property type="entry name" value="GFA"/>
    <property type="match status" value="1"/>
</dbReference>
<dbReference type="PANTHER" id="PTHR33337">
    <property type="entry name" value="GFA DOMAIN-CONTAINING PROTEIN"/>
    <property type="match status" value="1"/>
</dbReference>
<dbReference type="AlphaFoldDB" id="A0A3L6MVF7"/>
<evidence type="ECO:0000259" key="5">
    <source>
        <dbReference type="PROSITE" id="PS51891"/>
    </source>
</evidence>
<reference evidence="6 7" key="1">
    <citation type="journal article" date="2018" name="Sci. Rep.">
        <title>Characterisation of pathogen-specific regions and novel effector candidates in Fusarium oxysporum f. sp. cepae.</title>
        <authorList>
            <person name="Armitage A.D."/>
            <person name="Taylor A."/>
            <person name="Sobczyk M.K."/>
            <person name="Baxter L."/>
            <person name="Greenfield B.P."/>
            <person name="Bates H.J."/>
            <person name="Wilson F."/>
            <person name="Jackson A.C."/>
            <person name="Ott S."/>
            <person name="Harrison R.J."/>
            <person name="Clarkson J.P."/>
        </authorList>
    </citation>
    <scope>NUCLEOTIDE SEQUENCE [LARGE SCALE GENOMIC DNA]</scope>
    <source>
        <strain evidence="6 7">FoC_Fus2</strain>
    </source>
</reference>
<evidence type="ECO:0000256" key="4">
    <source>
        <dbReference type="ARBA" id="ARBA00023239"/>
    </source>
</evidence>
<sequence length="136" mass="14631">MTFSGSCLCGTITYSVSAKIDTTALCHCSDCKKWSGSAFSANAIVPRDSFKLQTGQPSYYDTTGTSGKKNRHFFCTKCGSSLYAELDAMADKIVIKAGTLEGEDSGMDGAIDIEFFTKDRSPYLRGIDEAKQVGGF</sequence>
<keyword evidence="4" id="KW-0456">Lyase</keyword>
<evidence type="ECO:0000313" key="6">
    <source>
        <dbReference type="EMBL" id="RKK08140.1"/>
    </source>
</evidence>
<accession>A0A3L6MVF7</accession>
<keyword evidence="3" id="KW-0862">Zinc</keyword>
<dbReference type="Gene3D" id="3.90.1590.10">
    <property type="entry name" value="glutathione-dependent formaldehyde- activating enzyme (gfa)"/>
    <property type="match status" value="1"/>
</dbReference>
<evidence type="ECO:0000256" key="3">
    <source>
        <dbReference type="ARBA" id="ARBA00022833"/>
    </source>
</evidence>
<protein>
    <recommendedName>
        <fullName evidence="5">CENP-V/GFA domain-containing protein</fullName>
    </recommendedName>
</protein>
<evidence type="ECO:0000256" key="2">
    <source>
        <dbReference type="ARBA" id="ARBA00022723"/>
    </source>
</evidence>
<dbReference type="GO" id="GO:0016846">
    <property type="term" value="F:carbon-sulfur lyase activity"/>
    <property type="evidence" value="ECO:0007669"/>
    <property type="project" value="InterPro"/>
</dbReference>
<dbReference type="PROSITE" id="PS51891">
    <property type="entry name" value="CENP_V_GFA"/>
    <property type="match status" value="1"/>
</dbReference>
<comment type="similarity">
    <text evidence="1">Belongs to the Gfa family.</text>
</comment>
<dbReference type="GO" id="GO:0046872">
    <property type="term" value="F:metal ion binding"/>
    <property type="evidence" value="ECO:0007669"/>
    <property type="project" value="UniProtKB-KW"/>
</dbReference>
<comment type="caution">
    <text evidence="6">The sequence shown here is derived from an EMBL/GenBank/DDBJ whole genome shotgun (WGS) entry which is preliminary data.</text>
</comment>
<dbReference type="Proteomes" id="UP000270866">
    <property type="component" value="Unassembled WGS sequence"/>
</dbReference>
<dbReference type="SUPFAM" id="SSF51316">
    <property type="entry name" value="Mss4-like"/>
    <property type="match status" value="1"/>
</dbReference>
<keyword evidence="2" id="KW-0479">Metal-binding</keyword>
<name>A0A3L6MVF7_FUSOX</name>